<reference evidence="1" key="1">
    <citation type="submission" date="2019-12" db="EMBL/GenBank/DDBJ databases">
        <title>An insight into the sialome of adult female Ixodes ricinus ticks feeding for 6 days.</title>
        <authorList>
            <person name="Perner J."/>
            <person name="Ribeiro J.M.C."/>
        </authorList>
    </citation>
    <scope>NUCLEOTIDE SEQUENCE</scope>
    <source>
        <strain evidence="1">Semi-engorged</strain>
        <tissue evidence="1">Salivary glands</tissue>
    </source>
</reference>
<name>A0A6B0UG65_IXORI</name>
<proteinExistence type="predicted"/>
<dbReference type="AlphaFoldDB" id="A0A6B0UG65"/>
<evidence type="ECO:0000313" key="1">
    <source>
        <dbReference type="EMBL" id="MXU88874.1"/>
    </source>
</evidence>
<sequence length="104" mass="12047">MTITPLGNLHSQVNNVEQKTSTPKLMLGILNMREPFPSYWQAFFPGVFYQEILEPSLRQRAPVLWSLERGRFSPKYAVTISCSCNLWHAICFRFVTKLKSRLSP</sequence>
<accession>A0A6B0UG65</accession>
<dbReference type="EMBL" id="GIFC01006791">
    <property type="protein sequence ID" value="MXU88874.1"/>
    <property type="molecule type" value="Transcribed_RNA"/>
</dbReference>
<organism evidence="1">
    <name type="scientific">Ixodes ricinus</name>
    <name type="common">Common tick</name>
    <name type="synonym">Acarus ricinus</name>
    <dbReference type="NCBI Taxonomy" id="34613"/>
    <lineage>
        <taxon>Eukaryota</taxon>
        <taxon>Metazoa</taxon>
        <taxon>Ecdysozoa</taxon>
        <taxon>Arthropoda</taxon>
        <taxon>Chelicerata</taxon>
        <taxon>Arachnida</taxon>
        <taxon>Acari</taxon>
        <taxon>Parasitiformes</taxon>
        <taxon>Ixodida</taxon>
        <taxon>Ixodoidea</taxon>
        <taxon>Ixodidae</taxon>
        <taxon>Ixodinae</taxon>
        <taxon>Ixodes</taxon>
    </lineage>
</organism>
<protein>
    <submittedName>
        <fullName evidence="1">Uncharacterized protein</fullName>
    </submittedName>
</protein>